<reference evidence="2" key="3">
    <citation type="submission" date="2015-04" db="UniProtKB">
        <authorList>
            <consortium name="EnsemblPlants"/>
        </authorList>
    </citation>
    <scope>IDENTIFICATION</scope>
    <source>
        <strain evidence="2">cv. Jemalong A17</strain>
    </source>
</reference>
<sequence length="112" mass="12834">MCLEVGLDNGRFVSVRFSVSKFGTDQTDGVNITVRFRPFEPTVSTVGGSTVLYPSESKQGSEEPHIQGYLLMVTRLLGVHMNNEDSSRRENIFYRRCLVQRNFCIMIVMWLH</sequence>
<dbReference type="HOGENOM" id="CLU_2149583_0_0_1"/>
<dbReference type="EnsemblPlants" id="AES89117">
    <property type="protein sequence ID" value="AES89117"/>
    <property type="gene ID" value="MTR_4g070180"/>
</dbReference>
<reference evidence="1 3" key="2">
    <citation type="journal article" date="2014" name="BMC Genomics">
        <title>An improved genome release (version Mt4.0) for the model legume Medicago truncatula.</title>
        <authorList>
            <person name="Tang H."/>
            <person name="Krishnakumar V."/>
            <person name="Bidwell S."/>
            <person name="Rosen B."/>
            <person name="Chan A."/>
            <person name="Zhou S."/>
            <person name="Gentzbittel L."/>
            <person name="Childs K.L."/>
            <person name="Yandell M."/>
            <person name="Gundlach H."/>
            <person name="Mayer K.F."/>
            <person name="Schwartz D.C."/>
            <person name="Town C.D."/>
        </authorList>
    </citation>
    <scope>GENOME REANNOTATION</scope>
    <source>
        <strain evidence="2 3">cv. Jemalong A17</strain>
    </source>
</reference>
<keyword evidence="3" id="KW-1185">Reference proteome</keyword>
<proteinExistence type="predicted"/>
<organism evidence="1 3">
    <name type="scientific">Medicago truncatula</name>
    <name type="common">Barrel medic</name>
    <name type="synonym">Medicago tribuloides</name>
    <dbReference type="NCBI Taxonomy" id="3880"/>
    <lineage>
        <taxon>Eukaryota</taxon>
        <taxon>Viridiplantae</taxon>
        <taxon>Streptophyta</taxon>
        <taxon>Embryophyta</taxon>
        <taxon>Tracheophyta</taxon>
        <taxon>Spermatophyta</taxon>
        <taxon>Magnoliopsida</taxon>
        <taxon>eudicotyledons</taxon>
        <taxon>Gunneridae</taxon>
        <taxon>Pentapetalae</taxon>
        <taxon>rosids</taxon>
        <taxon>fabids</taxon>
        <taxon>Fabales</taxon>
        <taxon>Fabaceae</taxon>
        <taxon>Papilionoideae</taxon>
        <taxon>50 kb inversion clade</taxon>
        <taxon>NPAAA clade</taxon>
        <taxon>Hologalegina</taxon>
        <taxon>IRL clade</taxon>
        <taxon>Trifolieae</taxon>
        <taxon>Medicago</taxon>
    </lineage>
</organism>
<gene>
    <name evidence="1" type="ordered locus">MTR_4g070180</name>
</gene>
<evidence type="ECO:0000313" key="3">
    <source>
        <dbReference type="Proteomes" id="UP000002051"/>
    </source>
</evidence>
<dbReference type="EMBL" id="CM001220">
    <property type="protein sequence ID" value="AES89117.1"/>
    <property type="molecule type" value="Genomic_DNA"/>
</dbReference>
<dbReference type="AlphaFoldDB" id="G7JG77"/>
<dbReference type="Proteomes" id="UP000002051">
    <property type="component" value="Chromosome 4"/>
</dbReference>
<evidence type="ECO:0000313" key="1">
    <source>
        <dbReference type="EMBL" id="AES89117.1"/>
    </source>
</evidence>
<accession>G7JG77</accession>
<protein>
    <submittedName>
        <fullName evidence="1 2">Uncharacterized protein</fullName>
    </submittedName>
</protein>
<evidence type="ECO:0000313" key="2">
    <source>
        <dbReference type="EnsemblPlants" id="AES89117"/>
    </source>
</evidence>
<dbReference type="PaxDb" id="3880-AES89117"/>
<name>G7JG77_MEDTR</name>
<reference evidence="1 3" key="1">
    <citation type="journal article" date="2011" name="Nature">
        <title>The Medicago genome provides insight into the evolution of rhizobial symbioses.</title>
        <authorList>
            <person name="Young N.D."/>
            <person name="Debelle F."/>
            <person name="Oldroyd G.E."/>
            <person name="Geurts R."/>
            <person name="Cannon S.B."/>
            <person name="Udvardi M.K."/>
            <person name="Benedito V.A."/>
            <person name="Mayer K.F."/>
            <person name="Gouzy J."/>
            <person name="Schoof H."/>
            <person name="Van de Peer Y."/>
            <person name="Proost S."/>
            <person name="Cook D.R."/>
            <person name="Meyers B.C."/>
            <person name="Spannagl M."/>
            <person name="Cheung F."/>
            <person name="De Mita S."/>
            <person name="Krishnakumar V."/>
            <person name="Gundlach H."/>
            <person name="Zhou S."/>
            <person name="Mudge J."/>
            <person name="Bharti A.K."/>
            <person name="Murray J.D."/>
            <person name="Naoumkina M.A."/>
            <person name="Rosen B."/>
            <person name="Silverstein K.A."/>
            <person name="Tang H."/>
            <person name="Rombauts S."/>
            <person name="Zhao P.X."/>
            <person name="Zhou P."/>
            <person name="Barbe V."/>
            <person name="Bardou P."/>
            <person name="Bechner M."/>
            <person name="Bellec A."/>
            <person name="Berger A."/>
            <person name="Berges H."/>
            <person name="Bidwell S."/>
            <person name="Bisseling T."/>
            <person name="Choisne N."/>
            <person name="Couloux A."/>
            <person name="Denny R."/>
            <person name="Deshpande S."/>
            <person name="Dai X."/>
            <person name="Doyle J.J."/>
            <person name="Dudez A.M."/>
            <person name="Farmer A.D."/>
            <person name="Fouteau S."/>
            <person name="Franken C."/>
            <person name="Gibelin C."/>
            <person name="Gish J."/>
            <person name="Goldstein S."/>
            <person name="Gonzalez A.J."/>
            <person name="Green P.J."/>
            <person name="Hallab A."/>
            <person name="Hartog M."/>
            <person name="Hua A."/>
            <person name="Humphray S.J."/>
            <person name="Jeong D.H."/>
            <person name="Jing Y."/>
            <person name="Jocker A."/>
            <person name="Kenton S.M."/>
            <person name="Kim D.J."/>
            <person name="Klee K."/>
            <person name="Lai H."/>
            <person name="Lang C."/>
            <person name="Lin S."/>
            <person name="Macmil S.L."/>
            <person name="Magdelenat G."/>
            <person name="Matthews L."/>
            <person name="McCorrison J."/>
            <person name="Monaghan E.L."/>
            <person name="Mun J.H."/>
            <person name="Najar F.Z."/>
            <person name="Nicholson C."/>
            <person name="Noirot C."/>
            <person name="O'Bleness M."/>
            <person name="Paule C.R."/>
            <person name="Poulain J."/>
            <person name="Prion F."/>
            <person name="Qin B."/>
            <person name="Qu C."/>
            <person name="Retzel E.F."/>
            <person name="Riddle C."/>
            <person name="Sallet E."/>
            <person name="Samain S."/>
            <person name="Samson N."/>
            <person name="Sanders I."/>
            <person name="Saurat O."/>
            <person name="Scarpelli C."/>
            <person name="Schiex T."/>
            <person name="Segurens B."/>
            <person name="Severin A.J."/>
            <person name="Sherrier D.J."/>
            <person name="Shi R."/>
            <person name="Sims S."/>
            <person name="Singer S.R."/>
            <person name="Sinharoy S."/>
            <person name="Sterck L."/>
            <person name="Viollet A."/>
            <person name="Wang B.B."/>
            <person name="Wang K."/>
            <person name="Wang M."/>
            <person name="Wang X."/>
            <person name="Warfsmann J."/>
            <person name="Weissenbach J."/>
            <person name="White D.D."/>
            <person name="White J.D."/>
            <person name="Wiley G.B."/>
            <person name="Wincker P."/>
            <person name="Xing Y."/>
            <person name="Yang L."/>
            <person name="Yao Z."/>
            <person name="Ying F."/>
            <person name="Zhai J."/>
            <person name="Zhou L."/>
            <person name="Zuber A."/>
            <person name="Denarie J."/>
            <person name="Dixon R.A."/>
            <person name="May G.D."/>
            <person name="Schwartz D.C."/>
            <person name="Rogers J."/>
            <person name="Quetier F."/>
            <person name="Town C.D."/>
            <person name="Roe B.A."/>
        </authorList>
    </citation>
    <scope>NUCLEOTIDE SEQUENCE [LARGE SCALE GENOMIC DNA]</scope>
    <source>
        <strain evidence="1">A17</strain>
        <strain evidence="2 3">cv. Jemalong A17</strain>
    </source>
</reference>